<proteinExistence type="predicted"/>
<feature type="transmembrane region" description="Helical" evidence="1">
    <location>
        <begin position="6"/>
        <end position="26"/>
    </location>
</feature>
<keyword evidence="1" id="KW-0472">Membrane</keyword>
<accession>A0A0A8P2Y3</accession>
<keyword evidence="1" id="KW-1133">Transmembrane helix</keyword>
<keyword evidence="2" id="KW-0496">Mitochondrion</keyword>
<name>A0A0A8P2Y3_FORFU</name>
<dbReference type="GeneID" id="22834176"/>
<dbReference type="EMBL" id="LN607805">
    <property type="protein sequence ID" value="CEF49537.1"/>
    <property type="molecule type" value="Genomic_DNA"/>
</dbReference>
<feature type="transmembrane region" description="Helical" evidence="1">
    <location>
        <begin position="33"/>
        <end position="52"/>
    </location>
</feature>
<keyword evidence="1" id="KW-0812">Transmembrane</keyword>
<reference evidence="2" key="1">
    <citation type="journal article" date="2015" name="Genome Biol. Evol.">
        <title>Is it an ant or a butterfly? Convergent evolution in the mitochondrial gene order of Hymenoptera and Lepidoptera.</title>
        <authorList>
            <person name="Babbucci M."/>
            <person name="Basso A."/>
            <person name="Scupola A."/>
            <person name="Patarnello T."/>
            <person name="Negrisolo E."/>
        </authorList>
    </citation>
    <scope>NUCLEOTIDE SEQUENCE</scope>
</reference>
<feature type="transmembrane region" description="Helical" evidence="1">
    <location>
        <begin position="94"/>
        <end position="111"/>
    </location>
</feature>
<evidence type="ECO:0000313" key="2">
    <source>
        <dbReference type="EMBL" id="CEF49537.1"/>
    </source>
</evidence>
<geneLocation type="mitochondrion" evidence="2"/>
<sequence length="183" mass="22187">MNKELSIFNIFIMFFMLMNLFILIMNIMLIHPIIIIIFMLIYSSIICINMSLWKSNYLYSIMLFLIMISGLLIIFLYFSSLISNEQTNFKLNKFMLLSFIINFMIFLYLNFKLNLFYLLMKKYNFSEYNYLMKLNEMNFQNILYLYEYPLNNITISSMFYLLISLFSIIKICSMKSISMRKIN</sequence>
<feature type="transmembrane region" description="Helical" evidence="1">
    <location>
        <begin position="58"/>
        <end position="82"/>
    </location>
</feature>
<evidence type="ECO:0000256" key="1">
    <source>
        <dbReference type="SAM" id="Phobius"/>
    </source>
</evidence>
<dbReference type="RefSeq" id="YP_009115378.1">
    <property type="nucleotide sequence ID" value="NC_026132.1"/>
</dbReference>
<gene>
    <name evidence="2" type="primary">nad6</name>
    <name evidence="3" type="synonym">ND6</name>
</gene>
<reference evidence="3" key="2">
    <citation type="submission" date="2020-08" db="EMBL/GenBank/DDBJ databases">
        <title>DNAmark Project.</title>
        <authorList>
            <person name="Leerhoei F."/>
        </authorList>
    </citation>
    <scope>NUCLEOTIDE SEQUENCE</scope>
    <source>
        <strain evidence="3">DM414</strain>
    </source>
</reference>
<organism evidence="2">
    <name type="scientific">Formica fusca</name>
    <name type="common">Black ant</name>
    <name type="synonym">Silky ant</name>
    <dbReference type="NCBI Taxonomy" id="72779"/>
    <lineage>
        <taxon>Eukaryota</taxon>
        <taxon>Metazoa</taxon>
        <taxon>Ecdysozoa</taxon>
        <taxon>Arthropoda</taxon>
        <taxon>Hexapoda</taxon>
        <taxon>Insecta</taxon>
        <taxon>Pterygota</taxon>
        <taxon>Neoptera</taxon>
        <taxon>Endopterygota</taxon>
        <taxon>Hymenoptera</taxon>
        <taxon>Apocrita</taxon>
        <taxon>Aculeata</taxon>
        <taxon>Formicoidea</taxon>
        <taxon>Formicidae</taxon>
        <taxon>Formicinae</taxon>
        <taxon>Formica</taxon>
    </lineage>
</organism>
<evidence type="ECO:0000313" key="3">
    <source>
        <dbReference type="EMBL" id="QNV11963.1"/>
    </source>
</evidence>
<dbReference type="CTD" id="4541"/>
<dbReference type="AlphaFoldDB" id="A0A0A8P2Y3"/>
<protein>
    <submittedName>
        <fullName evidence="2">NADH dehydrogenase subunit 6</fullName>
    </submittedName>
</protein>
<feature type="transmembrane region" description="Helical" evidence="1">
    <location>
        <begin position="153"/>
        <end position="172"/>
    </location>
</feature>
<dbReference type="EMBL" id="MT862418">
    <property type="protein sequence ID" value="QNV11963.1"/>
    <property type="molecule type" value="Genomic_DNA"/>
</dbReference>